<sequence length="9" mass="1099">MNVTIYIVF</sequence>
<dbReference type="Proteomes" id="UP001152888">
    <property type="component" value="Unassembled WGS sequence"/>
</dbReference>
<accession>A0A9P0MLI8</accession>
<protein>
    <submittedName>
        <fullName evidence="1">Uncharacterized protein</fullName>
    </submittedName>
</protein>
<proteinExistence type="predicted"/>
<organism evidence="1 2">
    <name type="scientific">Acanthoscelides obtectus</name>
    <name type="common">Bean weevil</name>
    <name type="synonym">Bruchus obtectus</name>
    <dbReference type="NCBI Taxonomy" id="200917"/>
    <lineage>
        <taxon>Eukaryota</taxon>
        <taxon>Metazoa</taxon>
        <taxon>Ecdysozoa</taxon>
        <taxon>Arthropoda</taxon>
        <taxon>Hexapoda</taxon>
        <taxon>Insecta</taxon>
        <taxon>Pterygota</taxon>
        <taxon>Neoptera</taxon>
        <taxon>Endopterygota</taxon>
        <taxon>Coleoptera</taxon>
        <taxon>Polyphaga</taxon>
        <taxon>Cucujiformia</taxon>
        <taxon>Chrysomeloidea</taxon>
        <taxon>Chrysomelidae</taxon>
        <taxon>Bruchinae</taxon>
        <taxon>Bruchini</taxon>
        <taxon>Acanthoscelides</taxon>
    </lineage>
</organism>
<keyword evidence="2" id="KW-1185">Reference proteome</keyword>
<dbReference type="EMBL" id="CAKOFQ010008554">
    <property type="protein sequence ID" value="CAH2014772.1"/>
    <property type="molecule type" value="Genomic_DNA"/>
</dbReference>
<evidence type="ECO:0000313" key="2">
    <source>
        <dbReference type="Proteomes" id="UP001152888"/>
    </source>
</evidence>
<gene>
    <name evidence="1" type="ORF">ACAOBT_LOCUS34351</name>
</gene>
<comment type="caution">
    <text evidence="1">The sequence shown here is derived from an EMBL/GenBank/DDBJ whole genome shotgun (WGS) entry which is preliminary data.</text>
</comment>
<evidence type="ECO:0000313" key="1">
    <source>
        <dbReference type="EMBL" id="CAH2014772.1"/>
    </source>
</evidence>
<name>A0A9P0MLI8_ACAOB</name>
<reference evidence="1" key="1">
    <citation type="submission" date="2022-03" db="EMBL/GenBank/DDBJ databases">
        <authorList>
            <person name="Sayadi A."/>
        </authorList>
    </citation>
    <scope>NUCLEOTIDE SEQUENCE</scope>
</reference>